<organism evidence="2 3">
    <name type="scientific">Stylosanthes scabra</name>
    <dbReference type="NCBI Taxonomy" id="79078"/>
    <lineage>
        <taxon>Eukaryota</taxon>
        <taxon>Viridiplantae</taxon>
        <taxon>Streptophyta</taxon>
        <taxon>Embryophyta</taxon>
        <taxon>Tracheophyta</taxon>
        <taxon>Spermatophyta</taxon>
        <taxon>Magnoliopsida</taxon>
        <taxon>eudicotyledons</taxon>
        <taxon>Gunneridae</taxon>
        <taxon>Pentapetalae</taxon>
        <taxon>rosids</taxon>
        <taxon>fabids</taxon>
        <taxon>Fabales</taxon>
        <taxon>Fabaceae</taxon>
        <taxon>Papilionoideae</taxon>
        <taxon>50 kb inversion clade</taxon>
        <taxon>dalbergioids sensu lato</taxon>
        <taxon>Dalbergieae</taxon>
        <taxon>Pterocarpus clade</taxon>
        <taxon>Stylosanthes</taxon>
    </lineage>
</organism>
<evidence type="ECO:0000313" key="3">
    <source>
        <dbReference type="Proteomes" id="UP001341840"/>
    </source>
</evidence>
<feature type="region of interest" description="Disordered" evidence="1">
    <location>
        <begin position="1"/>
        <end position="61"/>
    </location>
</feature>
<proteinExistence type="predicted"/>
<dbReference type="Proteomes" id="UP001341840">
    <property type="component" value="Unassembled WGS sequence"/>
</dbReference>
<reference evidence="2 3" key="1">
    <citation type="journal article" date="2023" name="Plants (Basel)">
        <title>Bridging the Gap: Combining Genomics and Transcriptomics Approaches to Understand Stylosanthes scabra, an Orphan Legume from the Brazilian Caatinga.</title>
        <authorList>
            <person name="Ferreira-Neto J.R.C."/>
            <person name="da Silva M.D."/>
            <person name="Binneck E."/>
            <person name="de Melo N.F."/>
            <person name="da Silva R.H."/>
            <person name="de Melo A.L.T.M."/>
            <person name="Pandolfi V."/>
            <person name="Bustamante F.O."/>
            <person name="Brasileiro-Vidal A.C."/>
            <person name="Benko-Iseppon A.M."/>
        </authorList>
    </citation>
    <scope>NUCLEOTIDE SEQUENCE [LARGE SCALE GENOMIC DNA]</scope>
    <source>
        <tissue evidence="2">Leaves</tissue>
    </source>
</reference>
<feature type="compositionally biased region" description="Basic and acidic residues" evidence="1">
    <location>
        <begin position="52"/>
        <end position="61"/>
    </location>
</feature>
<sequence>ERKKKRQKRKKEKIERLEKEKKRNGREGCKEIVAPPSLRVTDEGKQNGCAPEKGERDMNGVRETWMKTEGKKREVADKEEEELAGDQNHKLINFILIQRSNDDHVNLNYIPS</sequence>
<protein>
    <submittedName>
        <fullName evidence="2">Uncharacterized protein</fullName>
    </submittedName>
</protein>
<evidence type="ECO:0000256" key="1">
    <source>
        <dbReference type="SAM" id="MobiDB-lite"/>
    </source>
</evidence>
<name>A0ABU6Y775_9FABA</name>
<feature type="compositionally biased region" description="Basic and acidic residues" evidence="1">
    <location>
        <begin position="12"/>
        <end position="30"/>
    </location>
</feature>
<comment type="caution">
    <text evidence="2">The sequence shown here is derived from an EMBL/GenBank/DDBJ whole genome shotgun (WGS) entry which is preliminary data.</text>
</comment>
<keyword evidence="3" id="KW-1185">Reference proteome</keyword>
<feature type="compositionally biased region" description="Basic residues" evidence="1">
    <location>
        <begin position="1"/>
        <end position="11"/>
    </location>
</feature>
<dbReference type="EMBL" id="JASCZI010241715">
    <property type="protein sequence ID" value="MED6205620.1"/>
    <property type="molecule type" value="Genomic_DNA"/>
</dbReference>
<evidence type="ECO:0000313" key="2">
    <source>
        <dbReference type="EMBL" id="MED6205620.1"/>
    </source>
</evidence>
<feature type="non-terminal residue" evidence="2">
    <location>
        <position position="1"/>
    </location>
</feature>
<gene>
    <name evidence="2" type="ORF">PIB30_019370</name>
</gene>
<accession>A0ABU6Y775</accession>